<dbReference type="Gene3D" id="3.20.20.450">
    <property type="entry name" value="EAL domain"/>
    <property type="match status" value="1"/>
</dbReference>
<comment type="caution">
    <text evidence="6">The sequence shown here is derived from an EMBL/GenBank/DDBJ whole genome shotgun (WGS) entry which is preliminary data.</text>
</comment>
<dbReference type="Pfam" id="PF13426">
    <property type="entry name" value="PAS_9"/>
    <property type="match status" value="1"/>
</dbReference>
<dbReference type="NCBIfam" id="TIGR00254">
    <property type="entry name" value="GGDEF"/>
    <property type="match status" value="1"/>
</dbReference>
<dbReference type="InterPro" id="IPR035919">
    <property type="entry name" value="EAL_sf"/>
</dbReference>
<dbReference type="CDD" id="cd12914">
    <property type="entry name" value="PDC1_DGC_like"/>
    <property type="match status" value="1"/>
</dbReference>
<dbReference type="InterPro" id="IPR001610">
    <property type="entry name" value="PAC"/>
</dbReference>
<comment type="cofactor">
    <cofactor evidence="1">
        <name>Mg(2+)</name>
        <dbReference type="ChEBI" id="CHEBI:18420"/>
    </cofactor>
</comment>
<dbReference type="InterPro" id="IPR000160">
    <property type="entry name" value="GGDEF_dom"/>
</dbReference>
<evidence type="ECO:0000259" key="5">
    <source>
        <dbReference type="PROSITE" id="PS50887"/>
    </source>
</evidence>
<dbReference type="PANTHER" id="PTHR44757:SF2">
    <property type="entry name" value="BIOFILM ARCHITECTURE MAINTENANCE PROTEIN MBAA"/>
    <property type="match status" value="1"/>
</dbReference>
<evidence type="ECO:0000259" key="2">
    <source>
        <dbReference type="PROSITE" id="PS50112"/>
    </source>
</evidence>
<dbReference type="InterPro" id="IPR001633">
    <property type="entry name" value="EAL_dom"/>
</dbReference>
<sequence>MPCLIIILFLLCEQRQQALTQQSQQALHYAKQVAAIQQVELADTELVLQQLSTRIDHLTVDDGNCPPLLYHAMLLSPHLANLGIVDAQGNVLCTTHQAGQGAINIADRGYFQAAMRTAKFSVGDYQIDRSMQRATVNFALPIYNEQQQFLFMLVAVKGLTHWSQTLAKLPLPVGTRVMIADAKEQIIAEYPASKSELGRVVNSTWPSGLTEQATLMKTPQGNRLVYVKQPLNNSNGALQIYFSFDFESQLSTIDQRFILFLGVFFSMVFVLFWQTHWQLKQQLLKPLGTLRRAITKLESGKQDSTLDAAKVPSEFEHIAERFAHMAQTRLAAEDNANHRLAVVRALVNALPDSYVRLDKHAQILSRYGEYTNNSLTLRELLPEHIYKRIRAELALLNDKTYVQLEFSPSSNKVIECRLCALESHPQALLIFRDISQRKHQEEALNLAALVYNNSSECMIITDANGFILDVNLAFTKVTGYSQAEVLGKSTSMLSSGQHDRSFYQLMWRQLNEHGRWQGEIVNRKKNGELYTEWLTIDSVYDKNREIYRRVAIFTDITEIKRKDALIWKQAHFDELTDLHNRVGLKKHLKKQVANSQQHTAVLLLDLDNFKDINDTLGHYYGDLLLKAVAQRLKTVAPHSFLSRIGGDEFVFVLPNDEHKTQCKALATQIQSTLKQAFEIQDEQCHITASIGIAIAPHDGSGAESLLKAADQAMYRAKQQGRNGYVIFDDTLRKVAESRMHMLKGIRTALQQNQFEMHYQPIVAMTNNQVVKAEALIRWRHPEQGMISPAEFIPLAEETQLIHNIGDFAFAQSVDTLSQLKHLGHDTQISINVSPVQFAAKNCTLATWRDKLTTLKLPTTQVVLEVTEGMMMHNDSRTKQRVERLKQQGFQFALDDFGTGYSSLAYLKQLDCHFVKIDKRFVDGIATNADDLTLCETIILMAHRLGLKVIAEGVETATQHQLLKQAGCDFGQGYYYSKPLPQSEFLVLMTEKSHIAVA</sequence>
<dbReference type="PROSITE" id="PS50112">
    <property type="entry name" value="PAS"/>
    <property type="match status" value="1"/>
</dbReference>
<dbReference type="PROSITE" id="PS50883">
    <property type="entry name" value="EAL"/>
    <property type="match status" value="1"/>
</dbReference>
<feature type="domain" description="PAS" evidence="2">
    <location>
        <begin position="458"/>
        <end position="489"/>
    </location>
</feature>
<reference evidence="7" key="1">
    <citation type="journal article" date="2019" name="Genome Announc.">
        <title>Draft Genome Sequence of Pseudoalteromonas piscicida Strain 36Y ROTHPW, an Hypersaline Seawater Isolate from the South Coast of Sonora, Mexico.</title>
        <authorList>
            <person name="Sanchez-Diaz R."/>
            <person name="Molina-Garza Z.J."/>
            <person name="Cruz-Suarez L.E."/>
            <person name="Selvin J."/>
            <person name="Kiran G.S."/>
            <person name="Ibarra-Gamez J.C."/>
            <person name="Gomez-Gil B."/>
            <person name="Galaviz-Silva L."/>
        </authorList>
    </citation>
    <scope>NUCLEOTIDE SEQUENCE [LARGE SCALE GENOMIC DNA]</scope>
    <source>
        <strain evidence="7">36Y_RITHPW</strain>
    </source>
</reference>
<protein>
    <submittedName>
        <fullName evidence="6">GGDEF domain-containing protein</fullName>
    </submittedName>
</protein>
<dbReference type="OrthoDB" id="6597954at2"/>
<evidence type="ECO:0000313" key="7">
    <source>
        <dbReference type="Proteomes" id="UP000228621"/>
    </source>
</evidence>
<dbReference type="RefSeq" id="WP_099640320.1">
    <property type="nucleotide sequence ID" value="NZ_NKHF01000005.1"/>
</dbReference>
<dbReference type="SMART" id="SM00086">
    <property type="entry name" value="PAC"/>
    <property type="match status" value="1"/>
</dbReference>
<evidence type="ECO:0000256" key="1">
    <source>
        <dbReference type="ARBA" id="ARBA00001946"/>
    </source>
</evidence>
<dbReference type="Gene3D" id="3.30.450.20">
    <property type="entry name" value="PAS domain"/>
    <property type="match status" value="2"/>
</dbReference>
<dbReference type="SMART" id="SM00052">
    <property type="entry name" value="EAL"/>
    <property type="match status" value="1"/>
</dbReference>
<dbReference type="CDD" id="cd00130">
    <property type="entry name" value="PAS"/>
    <property type="match status" value="1"/>
</dbReference>
<dbReference type="PROSITE" id="PS50887">
    <property type="entry name" value="GGDEF"/>
    <property type="match status" value="1"/>
</dbReference>
<dbReference type="CDD" id="cd01949">
    <property type="entry name" value="GGDEF"/>
    <property type="match status" value="1"/>
</dbReference>
<dbReference type="SUPFAM" id="SSF55785">
    <property type="entry name" value="PYP-like sensor domain (PAS domain)"/>
    <property type="match status" value="1"/>
</dbReference>
<accession>A0A2A5JVX9</accession>
<dbReference type="GO" id="GO:0016020">
    <property type="term" value="C:membrane"/>
    <property type="evidence" value="ECO:0007669"/>
    <property type="project" value="InterPro"/>
</dbReference>
<dbReference type="CDD" id="cd01948">
    <property type="entry name" value="EAL"/>
    <property type="match status" value="1"/>
</dbReference>
<feature type="domain" description="EAL" evidence="3">
    <location>
        <begin position="738"/>
        <end position="992"/>
    </location>
</feature>
<keyword evidence="7" id="KW-1185">Reference proteome</keyword>
<gene>
    <name evidence="6" type="ORF">CEX98_01190</name>
</gene>
<dbReference type="SUPFAM" id="SSF55073">
    <property type="entry name" value="Nucleotide cyclase"/>
    <property type="match status" value="1"/>
</dbReference>
<dbReference type="PANTHER" id="PTHR44757">
    <property type="entry name" value="DIGUANYLATE CYCLASE DGCP"/>
    <property type="match status" value="1"/>
</dbReference>
<evidence type="ECO:0000259" key="4">
    <source>
        <dbReference type="PROSITE" id="PS50885"/>
    </source>
</evidence>
<dbReference type="PROSITE" id="PS50885">
    <property type="entry name" value="HAMP"/>
    <property type="match status" value="1"/>
</dbReference>
<dbReference type="InterPro" id="IPR003660">
    <property type="entry name" value="HAMP_dom"/>
</dbReference>
<dbReference type="InterPro" id="IPR000014">
    <property type="entry name" value="PAS"/>
</dbReference>
<feature type="domain" description="HAMP" evidence="4">
    <location>
        <begin position="281"/>
        <end position="334"/>
    </location>
</feature>
<dbReference type="Pfam" id="PF00990">
    <property type="entry name" value="GGDEF"/>
    <property type="match status" value="1"/>
</dbReference>
<dbReference type="InterPro" id="IPR029787">
    <property type="entry name" value="Nucleotide_cyclase"/>
</dbReference>
<evidence type="ECO:0000259" key="3">
    <source>
        <dbReference type="PROSITE" id="PS50883"/>
    </source>
</evidence>
<dbReference type="InterPro" id="IPR043128">
    <property type="entry name" value="Rev_trsase/Diguanyl_cyclase"/>
</dbReference>
<dbReference type="Proteomes" id="UP000228621">
    <property type="component" value="Unassembled WGS sequence"/>
</dbReference>
<name>A0A2A5JVX9_PSEO7</name>
<dbReference type="FunFam" id="3.30.70.270:FF:000001">
    <property type="entry name" value="Diguanylate cyclase domain protein"/>
    <property type="match status" value="1"/>
</dbReference>
<dbReference type="NCBIfam" id="TIGR00229">
    <property type="entry name" value="sensory_box"/>
    <property type="match status" value="1"/>
</dbReference>
<feature type="domain" description="GGDEF" evidence="5">
    <location>
        <begin position="597"/>
        <end position="729"/>
    </location>
</feature>
<dbReference type="Gene3D" id="3.30.70.270">
    <property type="match status" value="1"/>
</dbReference>
<dbReference type="Pfam" id="PF00563">
    <property type="entry name" value="EAL"/>
    <property type="match status" value="1"/>
</dbReference>
<dbReference type="SMART" id="SM00091">
    <property type="entry name" value="PAS"/>
    <property type="match status" value="1"/>
</dbReference>
<evidence type="ECO:0000313" key="6">
    <source>
        <dbReference type="EMBL" id="PCK33568.1"/>
    </source>
</evidence>
<dbReference type="GO" id="GO:0007165">
    <property type="term" value="P:signal transduction"/>
    <property type="evidence" value="ECO:0007669"/>
    <property type="project" value="InterPro"/>
</dbReference>
<proteinExistence type="predicted"/>
<dbReference type="GO" id="GO:0003824">
    <property type="term" value="F:catalytic activity"/>
    <property type="evidence" value="ECO:0007669"/>
    <property type="project" value="UniProtKB-ARBA"/>
</dbReference>
<dbReference type="EMBL" id="NKHF01000005">
    <property type="protein sequence ID" value="PCK33568.1"/>
    <property type="molecule type" value="Genomic_DNA"/>
</dbReference>
<dbReference type="AlphaFoldDB" id="A0A2A5JVX9"/>
<dbReference type="InterPro" id="IPR035965">
    <property type="entry name" value="PAS-like_dom_sf"/>
</dbReference>
<dbReference type="SMART" id="SM00267">
    <property type="entry name" value="GGDEF"/>
    <property type="match status" value="1"/>
</dbReference>
<dbReference type="SUPFAM" id="SSF141868">
    <property type="entry name" value="EAL domain-like"/>
    <property type="match status" value="1"/>
</dbReference>
<dbReference type="InterPro" id="IPR052155">
    <property type="entry name" value="Biofilm_reg_signaling"/>
</dbReference>
<organism evidence="6 7">
    <name type="scientific">Pseudoalteromonas piscicida</name>
    <dbReference type="NCBI Taxonomy" id="43662"/>
    <lineage>
        <taxon>Bacteria</taxon>
        <taxon>Pseudomonadati</taxon>
        <taxon>Pseudomonadota</taxon>
        <taxon>Gammaproteobacteria</taxon>
        <taxon>Alteromonadales</taxon>
        <taxon>Pseudoalteromonadaceae</taxon>
        <taxon>Pseudoalteromonas</taxon>
    </lineage>
</organism>